<evidence type="ECO:0000256" key="1">
    <source>
        <dbReference type="ARBA" id="ARBA00008857"/>
    </source>
</evidence>
<dbReference type="Pfam" id="PF00589">
    <property type="entry name" value="Phage_integrase"/>
    <property type="match status" value="1"/>
</dbReference>
<dbReference type="GO" id="GO:0006310">
    <property type="term" value="P:DNA recombination"/>
    <property type="evidence" value="ECO:0007669"/>
    <property type="project" value="UniProtKB-KW"/>
</dbReference>
<dbReference type="InterPro" id="IPR050090">
    <property type="entry name" value="Tyrosine_recombinase_XerCD"/>
</dbReference>
<sequence>MTTSKRIPIYTSVFADVIKGFVLEKQALGYAYHKQAIALKRFDDFCVKVGHSQDCLSKELAMQWAEKTLFESDDAHSRRIRLVRMLAKYLVRLGYKAYIYPDHLGRSQSQQYQPYLFTEIELARFFKQLDRCQPIDSSPNRHIILPLLFRILYGCGLRISEAIHLTVDDVNTTNGTLTIRNAKFNKDRLVPIAPSLNERCRTYMEVMHPDSQSIQIFFPSTHGGPYSEKRIYDYFRRFLWEAGISHGGRGKGPRLHDLRHVFAVHCLKRWVQNGTDLTVALPYLSTYLGHTGLKSSQHYLRLTAELYPDIVATMDERFGCLLPGDDQ</sequence>
<dbReference type="STRING" id="39060.SAMN05660706_1632"/>
<keyword evidence="6" id="KW-1185">Reference proteome</keyword>
<dbReference type="InterPro" id="IPR002104">
    <property type="entry name" value="Integrase_catalytic"/>
</dbReference>
<dbReference type="Proteomes" id="UP000199584">
    <property type="component" value="Unassembled WGS sequence"/>
</dbReference>
<evidence type="ECO:0000259" key="4">
    <source>
        <dbReference type="PROSITE" id="PS51898"/>
    </source>
</evidence>
<dbReference type="RefSeq" id="WP_092487973.1">
    <property type="nucleotide sequence ID" value="NZ_FOYM01000063.1"/>
</dbReference>
<evidence type="ECO:0000256" key="2">
    <source>
        <dbReference type="ARBA" id="ARBA00023125"/>
    </source>
</evidence>
<reference evidence="6" key="1">
    <citation type="submission" date="2016-10" db="EMBL/GenBank/DDBJ databases">
        <authorList>
            <person name="Varghese N."/>
            <person name="Submissions S."/>
        </authorList>
    </citation>
    <scope>NUCLEOTIDE SEQUENCE [LARGE SCALE GENOMIC DNA]</scope>
    <source>
        <strain evidence="6">DSM 3669</strain>
    </source>
</reference>
<dbReference type="InterPro" id="IPR013762">
    <property type="entry name" value="Integrase-like_cat_sf"/>
</dbReference>
<dbReference type="GO" id="GO:0015074">
    <property type="term" value="P:DNA integration"/>
    <property type="evidence" value="ECO:0007669"/>
    <property type="project" value="InterPro"/>
</dbReference>
<evidence type="ECO:0000313" key="5">
    <source>
        <dbReference type="EMBL" id="SFR18611.1"/>
    </source>
</evidence>
<protein>
    <submittedName>
        <fullName evidence="5">Site-specific recombinase XerD</fullName>
    </submittedName>
</protein>
<name>A0A1I6EM31_9FIRM</name>
<evidence type="ECO:0000256" key="3">
    <source>
        <dbReference type="ARBA" id="ARBA00023172"/>
    </source>
</evidence>
<feature type="domain" description="Tyr recombinase" evidence="4">
    <location>
        <begin position="112"/>
        <end position="312"/>
    </location>
</feature>
<keyword evidence="3" id="KW-0233">DNA recombination</keyword>
<dbReference type="PANTHER" id="PTHR30349:SF41">
    <property type="entry name" value="INTEGRASE_RECOMBINASE PROTEIN MJ0367-RELATED"/>
    <property type="match status" value="1"/>
</dbReference>
<proteinExistence type="inferred from homology"/>
<dbReference type="OrthoDB" id="9766545at2"/>
<evidence type="ECO:0000313" key="6">
    <source>
        <dbReference type="Proteomes" id="UP000199584"/>
    </source>
</evidence>
<keyword evidence="2" id="KW-0238">DNA-binding</keyword>
<dbReference type="InterPro" id="IPR011010">
    <property type="entry name" value="DNA_brk_join_enz"/>
</dbReference>
<dbReference type="PROSITE" id="PS51898">
    <property type="entry name" value="TYR_RECOMBINASE"/>
    <property type="match status" value="1"/>
</dbReference>
<organism evidence="5 6">
    <name type="scientific">Desulfoscipio geothermicus DSM 3669</name>
    <dbReference type="NCBI Taxonomy" id="1121426"/>
    <lineage>
        <taxon>Bacteria</taxon>
        <taxon>Bacillati</taxon>
        <taxon>Bacillota</taxon>
        <taxon>Clostridia</taxon>
        <taxon>Eubacteriales</taxon>
        <taxon>Desulfallaceae</taxon>
        <taxon>Desulfoscipio</taxon>
    </lineage>
</organism>
<dbReference type="PANTHER" id="PTHR30349">
    <property type="entry name" value="PHAGE INTEGRASE-RELATED"/>
    <property type="match status" value="1"/>
</dbReference>
<dbReference type="GO" id="GO:0003677">
    <property type="term" value="F:DNA binding"/>
    <property type="evidence" value="ECO:0007669"/>
    <property type="project" value="UniProtKB-KW"/>
</dbReference>
<gene>
    <name evidence="5" type="ORF">SAMN05660706_1632</name>
</gene>
<dbReference type="AlphaFoldDB" id="A0A1I6EM31"/>
<dbReference type="EMBL" id="FOYM01000063">
    <property type="protein sequence ID" value="SFR18611.1"/>
    <property type="molecule type" value="Genomic_DNA"/>
</dbReference>
<accession>A0A1I6EM31</accession>
<comment type="similarity">
    <text evidence="1">Belongs to the 'phage' integrase family.</text>
</comment>
<dbReference type="SUPFAM" id="SSF56349">
    <property type="entry name" value="DNA breaking-rejoining enzymes"/>
    <property type="match status" value="1"/>
</dbReference>
<dbReference type="Gene3D" id="1.10.443.10">
    <property type="entry name" value="Intergrase catalytic core"/>
    <property type="match status" value="1"/>
</dbReference>